<evidence type="ECO:0000313" key="5">
    <source>
        <dbReference type="Proteomes" id="UP000658514"/>
    </source>
</evidence>
<feature type="transmembrane region" description="Helical" evidence="2">
    <location>
        <begin position="37"/>
        <end position="59"/>
    </location>
</feature>
<gene>
    <name evidence="4" type="ORF">H6G24_17150</name>
</gene>
<dbReference type="Pfam" id="PF00672">
    <property type="entry name" value="HAMP"/>
    <property type="match status" value="1"/>
</dbReference>
<name>A0ABR8AB71_9CYAN</name>
<sequence length="336" mass="38410">MQAKRIPHNLKNNFLRTRVSFLGKKIYNLNIGQKICYGYVLSLSIAVVGIVGGIVIGDYHQKFAQQQRDDAYYEINLLHRLQTALLQTRTTQLQIIPLLTHKQELLHQQYADFSQDSAEVKRLWSELNLHITSKNYQQQVNIEGIPFFLKTYSSVIKRYISQVEELINKNPVNLNLNSEEIEIRQEVWVEFSSSQLALKYDVIDDQLNHVISASYEDEKRANAALINAEKIRFRIVVSSILLSVILAAVVASYTSRILTEPILAVTDVARRTTEELKFNRLAPVTTGDEVGVLATSLNSLIQRLSQYTHELELARQNLESRVDERTQELSQALEGV</sequence>
<dbReference type="InterPro" id="IPR003660">
    <property type="entry name" value="HAMP_dom"/>
</dbReference>
<reference evidence="4 5" key="1">
    <citation type="journal article" date="2020" name="ISME J.">
        <title>Comparative genomics reveals insights into cyanobacterial evolution and habitat adaptation.</title>
        <authorList>
            <person name="Chen M.Y."/>
            <person name="Teng W.K."/>
            <person name="Zhao L."/>
            <person name="Hu C.X."/>
            <person name="Zhou Y.K."/>
            <person name="Han B.P."/>
            <person name="Song L.R."/>
            <person name="Shu W.S."/>
        </authorList>
    </citation>
    <scope>NUCLEOTIDE SEQUENCE [LARGE SCALE GENOMIC DNA]</scope>
    <source>
        <strain evidence="4 5">FACHB-288</strain>
    </source>
</reference>
<keyword evidence="1" id="KW-0175">Coiled coil</keyword>
<evidence type="ECO:0000256" key="2">
    <source>
        <dbReference type="SAM" id="Phobius"/>
    </source>
</evidence>
<feature type="coiled-coil region" evidence="1">
    <location>
        <begin position="297"/>
        <end position="328"/>
    </location>
</feature>
<keyword evidence="5" id="KW-1185">Reference proteome</keyword>
<keyword evidence="2" id="KW-0812">Transmembrane</keyword>
<accession>A0ABR8AB71</accession>
<feature type="domain" description="HAMP" evidence="3">
    <location>
        <begin position="256"/>
        <end position="309"/>
    </location>
</feature>
<organism evidence="4 5">
    <name type="scientific">Calothrix parietina FACHB-288</name>
    <dbReference type="NCBI Taxonomy" id="2692896"/>
    <lineage>
        <taxon>Bacteria</taxon>
        <taxon>Bacillati</taxon>
        <taxon>Cyanobacteriota</taxon>
        <taxon>Cyanophyceae</taxon>
        <taxon>Nostocales</taxon>
        <taxon>Calotrichaceae</taxon>
        <taxon>Calothrix</taxon>
    </lineage>
</organism>
<evidence type="ECO:0000259" key="3">
    <source>
        <dbReference type="PROSITE" id="PS50885"/>
    </source>
</evidence>
<evidence type="ECO:0000256" key="1">
    <source>
        <dbReference type="SAM" id="Coils"/>
    </source>
</evidence>
<dbReference type="EMBL" id="JACJQH010000026">
    <property type="protein sequence ID" value="MBD2197207.1"/>
    <property type="molecule type" value="Genomic_DNA"/>
</dbReference>
<dbReference type="Gene3D" id="6.10.340.10">
    <property type="match status" value="1"/>
</dbReference>
<keyword evidence="2" id="KW-1133">Transmembrane helix</keyword>
<dbReference type="SUPFAM" id="SSF158472">
    <property type="entry name" value="HAMP domain-like"/>
    <property type="match status" value="1"/>
</dbReference>
<dbReference type="SMART" id="SM00304">
    <property type="entry name" value="HAMP"/>
    <property type="match status" value="1"/>
</dbReference>
<comment type="caution">
    <text evidence="4">The sequence shown here is derived from an EMBL/GenBank/DDBJ whole genome shotgun (WGS) entry which is preliminary data.</text>
</comment>
<proteinExistence type="predicted"/>
<protein>
    <submittedName>
        <fullName evidence="4">HAMP domain-containing protein</fullName>
    </submittedName>
</protein>
<dbReference type="Proteomes" id="UP000658514">
    <property type="component" value="Unassembled WGS sequence"/>
</dbReference>
<evidence type="ECO:0000313" key="4">
    <source>
        <dbReference type="EMBL" id="MBD2197207.1"/>
    </source>
</evidence>
<dbReference type="PROSITE" id="PS50885">
    <property type="entry name" value="HAMP"/>
    <property type="match status" value="1"/>
</dbReference>
<keyword evidence="2" id="KW-0472">Membrane</keyword>
<dbReference type="RefSeq" id="WP_190544326.1">
    <property type="nucleotide sequence ID" value="NZ_CAWPNO010000058.1"/>
</dbReference>
<dbReference type="CDD" id="cd06225">
    <property type="entry name" value="HAMP"/>
    <property type="match status" value="1"/>
</dbReference>